<evidence type="ECO:0000313" key="3">
    <source>
        <dbReference type="Proteomes" id="UP000053537"/>
    </source>
</evidence>
<dbReference type="AlphaFoldDB" id="A0A091NUB9"/>
<dbReference type="Proteomes" id="UP000053537">
    <property type="component" value="Unassembled WGS sequence"/>
</dbReference>
<protein>
    <submittedName>
        <fullName evidence="2">Uncharacterized protein</fullName>
    </submittedName>
</protein>
<proteinExistence type="predicted"/>
<feature type="region of interest" description="Disordered" evidence="1">
    <location>
        <begin position="148"/>
        <end position="167"/>
    </location>
</feature>
<reference evidence="2 3" key="1">
    <citation type="submission" date="2014-04" db="EMBL/GenBank/DDBJ databases">
        <title>Genome evolution of avian class.</title>
        <authorList>
            <person name="Zhang G."/>
            <person name="Li C."/>
        </authorList>
    </citation>
    <scope>NUCLEOTIDE SEQUENCE [LARGE SCALE GENOMIC DNA]</scope>
    <source>
        <strain evidence="2">BGI_N310</strain>
    </source>
</reference>
<dbReference type="EMBL" id="KK840459">
    <property type="protein sequence ID" value="KFP83055.1"/>
    <property type="molecule type" value="Genomic_DNA"/>
</dbReference>
<gene>
    <name evidence="2" type="ORF">N310_04087</name>
</gene>
<accession>A0A091NUB9</accession>
<organism evidence="2 3">
    <name type="scientific">Acanthisitta chloris</name>
    <name type="common">rifleman</name>
    <dbReference type="NCBI Taxonomy" id="57068"/>
    <lineage>
        <taxon>Eukaryota</taxon>
        <taxon>Metazoa</taxon>
        <taxon>Chordata</taxon>
        <taxon>Craniata</taxon>
        <taxon>Vertebrata</taxon>
        <taxon>Euteleostomi</taxon>
        <taxon>Archelosauria</taxon>
        <taxon>Archosauria</taxon>
        <taxon>Dinosauria</taxon>
        <taxon>Saurischia</taxon>
        <taxon>Theropoda</taxon>
        <taxon>Coelurosauria</taxon>
        <taxon>Aves</taxon>
        <taxon>Neognathae</taxon>
        <taxon>Neoaves</taxon>
        <taxon>Telluraves</taxon>
        <taxon>Australaves</taxon>
        <taxon>Passeriformes</taxon>
        <taxon>Acanthisittidae</taxon>
        <taxon>Acanthisitta</taxon>
    </lineage>
</organism>
<name>A0A091NUB9_9PASS</name>
<evidence type="ECO:0000313" key="2">
    <source>
        <dbReference type="EMBL" id="KFP83055.1"/>
    </source>
</evidence>
<evidence type="ECO:0000256" key="1">
    <source>
        <dbReference type="SAM" id="MobiDB-lite"/>
    </source>
</evidence>
<sequence length="167" mass="18648">MAGPSRRRCIRAAFRALASRSVKRRRRRAFFSTKIPDTYHSYSEDSGCSVGVTRRKRQRRVKPLRMHIKPKARDLGDVSYSEASSQLPLAPVSSVLPESHSDLCMETGNDFPAAMEIASEETAVFPSEASDELSQKTRFSAEPWVLECPSPMETEPSGSVGFWSSFT</sequence>
<feature type="non-terminal residue" evidence="2">
    <location>
        <position position="167"/>
    </location>
</feature>
<keyword evidence="3" id="KW-1185">Reference proteome</keyword>